<dbReference type="InterPro" id="IPR036390">
    <property type="entry name" value="WH_DNA-bd_sf"/>
</dbReference>
<dbReference type="RefSeq" id="XP_048318035.2">
    <property type="nucleotide sequence ID" value="XM_048462078.2"/>
</dbReference>
<dbReference type="PANTHER" id="PTHR11017:SF559">
    <property type="entry name" value="DISEASE RESISTANCE PROTEIN CHL1"/>
    <property type="match status" value="1"/>
</dbReference>
<evidence type="ECO:0000256" key="3">
    <source>
        <dbReference type="ARBA" id="ARBA00022821"/>
    </source>
</evidence>
<name>A0ABM3I0B6_ZIZJJ</name>
<keyword evidence="4" id="KW-1133">Transmembrane helix</keyword>
<dbReference type="Pfam" id="PF00931">
    <property type="entry name" value="NB-ARC"/>
    <property type="match status" value="1"/>
</dbReference>
<dbReference type="PANTHER" id="PTHR11017">
    <property type="entry name" value="LEUCINE-RICH REPEAT-CONTAINING PROTEIN"/>
    <property type="match status" value="1"/>
</dbReference>
<dbReference type="SUPFAM" id="SSF52200">
    <property type="entry name" value="Toll/Interleukin receptor TIR domain"/>
    <property type="match status" value="1"/>
</dbReference>
<organism evidence="6 7">
    <name type="scientific">Ziziphus jujuba</name>
    <name type="common">Chinese jujube</name>
    <name type="synonym">Ziziphus sativa</name>
    <dbReference type="NCBI Taxonomy" id="326968"/>
    <lineage>
        <taxon>Eukaryota</taxon>
        <taxon>Viridiplantae</taxon>
        <taxon>Streptophyta</taxon>
        <taxon>Embryophyta</taxon>
        <taxon>Tracheophyta</taxon>
        <taxon>Spermatophyta</taxon>
        <taxon>Magnoliopsida</taxon>
        <taxon>eudicotyledons</taxon>
        <taxon>Gunneridae</taxon>
        <taxon>Pentapetalae</taxon>
        <taxon>rosids</taxon>
        <taxon>fabids</taxon>
        <taxon>Rosales</taxon>
        <taxon>Rhamnaceae</taxon>
        <taxon>Paliureae</taxon>
        <taxon>Ziziphus</taxon>
    </lineage>
</organism>
<dbReference type="InterPro" id="IPR032675">
    <property type="entry name" value="LRR_dom_sf"/>
</dbReference>
<dbReference type="Proteomes" id="UP001652623">
    <property type="component" value="Chromosome 12"/>
</dbReference>
<protein>
    <submittedName>
        <fullName evidence="7">Disease resistance protein RPV1-like</fullName>
    </submittedName>
</protein>
<dbReference type="GeneID" id="132799086"/>
<dbReference type="Pfam" id="PF01582">
    <property type="entry name" value="TIR"/>
    <property type="match status" value="1"/>
</dbReference>
<proteinExistence type="predicted"/>
<dbReference type="Gene3D" id="3.40.50.10140">
    <property type="entry name" value="Toll/interleukin-1 receptor homology (TIR) domain"/>
    <property type="match status" value="1"/>
</dbReference>
<dbReference type="InterPro" id="IPR042197">
    <property type="entry name" value="Apaf_helical"/>
</dbReference>
<keyword evidence="4" id="KW-0472">Membrane</keyword>
<evidence type="ECO:0000259" key="5">
    <source>
        <dbReference type="PROSITE" id="PS50104"/>
    </source>
</evidence>
<accession>A0ABM3I0B6</accession>
<dbReference type="SUPFAM" id="SSF52058">
    <property type="entry name" value="L domain-like"/>
    <property type="match status" value="1"/>
</dbReference>
<gene>
    <name evidence="7" type="primary">LOC132799086</name>
</gene>
<dbReference type="InterPro" id="IPR027417">
    <property type="entry name" value="P-loop_NTPase"/>
</dbReference>
<dbReference type="SMART" id="SM00255">
    <property type="entry name" value="TIR"/>
    <property type="match status" value="1"/>
</dbReference>
<keyword evidence="2" id="KW-0677">Repeat</keyword>
<feature type="transmembrane region" description="Helical" evidence="4">
    <location>
        <begin position="864"/>
        <end position="882"/>
    </location>
</feature>
<keyword evidence="6" id="KW-1185">Reference proteome</keyword>
<keyword evidence="4" id="KW-0812">Transmembrane</keyword>
<dbReference type="Gene3D" id="3.80.10.10">
    <property type="entry name" value="Ribonuclease Inhibitor"/>
    <property type="match status" value="2"/>
</dbReference>
<reference evidence="7" key="1">
    <citation type="submission" date="2025-08" db="UniProtKB">
        <authorList>
            <consortium name="RefSeq"/>
        </authorList>
    </citation>
    <scope>IDENTIFICATION</scope>
    <source>
        <tissue evidence="7">Seedling</tissue>
    </source>
</reference>
<evidence type="ECO:0000256" key="4">
    <source>
        <dbReference type="SAM" id="Phobius"/>
    </source>
</evidence>
<dbReference type="InterPro" id="IPR044974">
    <property type="entry name" value="Disease_R_plants"/>
</dbReference>
<dbReference type="PROSITE" id="PS50104">
    <property type="entry name" value="TIR"/>
    <property type="match status" value="1"/>
</dbReference>
<dbReference type="InterPro" id="IPR058192">
    <property type="entry name" value="WHD_ROQ1-like"/>
</dbReference>
<keyword evidence="1" id="KW-0433">Leucine-rich repeat</keyword>
<dbReference type="InterPro" id="IPR002182">
    <property type="entry name" value="NB-ARC"/>
</dbReference>
<dbReference type="SUPFAM" id="SSF46785">
    <property type="entry name" value="Winged helix' DNA-binding domain"/>
    <property type="match status" value="1"/>
</dbReference>
<dbReference type="Gene3D" id="1.10.8.430">
    <property type="entry name" value="Helical domain of apoptotic protease-activating factors"/>
    <property type="match status" value="1"/>
</dbReference>
<evidence type="ECO:0000256" key="2">
    <source>
        <dbReference type="ARBA" id="ARBA00022737"/>
    </source>
</evidence>
<dbReference type="Pfam" id="PF23282">
    <property type="entry name" value="WHD_ROQ1"/>
    <property type="match status" value="1"/>
</dbReference>
<dbReference type="InterPro" id="IPR035897">
    <property type="entry name" value="Toll_tir_struct_dom_sf"/>
</dbReference>
<sequence>MTGTESHSLKRDVFLSFRGEDTRTRFTDHLYHALHQKAIDTFSDNDGLERGEAVWPGLKMGIQESRFAIVVLSEKYATSSWCLKEVAKIVKYCDLDRRRTVIPVFYHVQPNHVRNQSGTFGEPFTGAHKDQNVDTVNKWRNALTRVADIEPRWELKQGRHESDVIQEIVNKIFKELYERASKDLVGMDSRIKKIQSLVDECPSDDVCTIGIWGMGGIGKTTLARRFFQGMFDKFEASAFIGNVREEHEKNGMVHLQKRPLKILLNDDEGIHEHDDDMVTNILSQRLRFKKVFIIPDDVDKPEQIASLVGNWKNHYDWLGRGSKVIVTTRDKHLVMNYGQHYIYKVDKLDDDEALELLHQRAFDKNDDLDKYRELPIQVVEYANGHPLTLEVLSPYLKRKTVDAWSNILAELNKHPNDEPIHRTLQVSYYGLDKREKKIFLDIACFFKGEDLSRVKKILDCYRFHPTIGVKVLMEKCFITIASDKLWMHDLLQEFGQEIVYQESIDMLGKRSRLWNHKDARYVLENYEGTKAVKGIFLNLPENEELQLSEEKKMLEMKRIRLLKIHNLSLETLILLDLSNCEYLVEPSDFSRVPNLERLILKGCKRLSKIHPPIKKLKQLMLLNLKGCESLDSLPQGICFNSLETIILSGCTKLDRFPEIVGKMSHLSQLYLDGTAIKGLPTLAKHLRSLILLDLRDCKNLLSLLDFICSFTSLEIARKHRELGKIGETRCIKLGSLPKLPLNVKHVQAHDCPILKDKMTIWPSDKGFSFINCRKSVKAEGCLTHHPLPMPEEHIPTLFPKFIQDKIFYGGNLELRFPCARIPDWCIHLSSGSSKRIGLPEKDSGETWLGFALFVVFLIKKQETFMTVGTILSVTFTLVKVVLKIPLR</sequence>
<keyword evidence="3" id="KW-0611">Plant defense</keyword>
<evidence type="ECO:0000256" key="1">
    <source>
        <dbReference type="ARBA" id="ARBA00022614"/>
    </source>
</evidence>
<dbReference type="Gene3D" id="3.40.50.300">
    <property type="entry name" value="P-loop containing nucleotide triphosphate hydrolases"/>
    <property type="match status" value="1"/>
</dbReference>
<dbReference type="InterPro" id="IPR000157">
    <property type="entry name" value="TIR_dom"/>
</dbReference>
<dbReference type="PRINTS" id="PR00364">
    <property type="entry name" value="DISEASERSIST"/>
</dbReference>
<evidence type="ECO:0000313" key="7">
    <source>
        <dbReference type="RefSeq" id="XP_048318035.2"/>
    </source>
</evidence>
<evidence type="ECO:0000313" key="6">
    <source>
        <dbReference type="Proteomes" id="UP001652623"/>
    </source>
</evidence>
<dbReference type="SUPFAM" id="SSF52540">
    <property type="entry name" value="P-loop containing nucleoside triphosphate hydrolases"/>
    <property type="match status" value="1"/>
</dbReference>
<feature type="domain" description="TIR" evidence="5">
    <location>
        <begin position="9"/>
        <end position="176"/>
    </location>
</feature>